<evidence type="ECO:0000256" key="2">
    <source>
        <dbReference type="ARBA" id="ARBA00022741"/>
    </source>
</evidence>
<dbReference type="EMBL" id="RJKE01000001">
    <property type="protein sequence ID" value="ROO86728.1"/>
    <property type="molecule type" value="Genomic_DNA"/>
</dbReference>
<keyword evidence="3" id="KW-0067">ATP-binding</keyword>
<dbReference type="InterPro" id="IPR027417">
    <property type="entry name" value="P-loop_NTPase"/>
</dbReference>
<dbReference type="Gene3D" id="3.40.50.300">
    <property type="entry name" value="P-loop containing nucleotide triphosphate hydrolases"/>
    <property type="match status" value="2"/>
</dbReference>
<dbReference type="FunFam" id="3.40.50.300:FF:000011">
    <property type="entry name" value="Putative ABC transporter ATP-binding component"/>
    <property type="match status" value="1"/>
</dbReference>
<dbReference type="GO" id="GO:0005524">
    <property type="term" value="F:ATP binding"/>
    <property type="evidence" value="ECO:0007669"/>
    <property type="project" value="UniProtKB-KW"/>
</dbReference>
<comment type="caution">
    <text evidence="5">The sequence shown here is derived from an EMBL/GenBank/DDBJ whole genome shotgun (WGS) entry which is preliminary data.</text>
</comment>
<dbReference type="SUPFAM" id="SSF52540">
    <property type="entry name" value="P-loop containing nucleoside triphosphate hydrolases"/>
    <property type="match status" value="2"/>
</dbReference>
<dbReference type="PANTHER" id="PTHR19211:SF69">
    <property type="entry name" value="ATP-BINDING PROTEIN UUP"/>
    <property type="match status" value="1"/>
</dbReference>
<dbReference type="InterPro" id="IPR003439">
    <property type="entry name" value="ABC_transporter-like_ATP-bd"/>
</dbReference>
<protein>
    <submittedName>
        <fullName evidence="5">ATPase subunit of ABC transporter with duplicated ATPase domains</fullName>
    </submittedName>
</protein>
<keyword evidence="2" id="KW-0547">Nucleotide-binding</keyword>
<evidence type="ECO:0000256" key="1">
    <source>
        <dbReference type="ARBA" id="ARBA00022737"/>
    </source>
</evidence>
<gene>
    <name evidence="5" type="ORF">EDD29_4306</name>
</gene>
<reference evidence="5 6" key="1">
    <citation type="submission" date="2018-11" db="EMBL/GenBank/DDBJ databases">
        <title>Sequencing the genomes of 1000 actinobacteria strains.</title>
        <authorList>
            <person name="Klenk H.-P."/>
        </authorList>
    </citation>
    <scope>NUCLEOTIDE SEQUENCE [LARGE SCALE GENOMIC DNA]</scope>
    <source>
        <strain evidence="5 6">DSM 44254</strain>
    </source>
</reference>
<dbReference type="Pfam" id="PF00005">
    <property type="entry name" value="ABC_tran"/>
    <property type="match status" value="2"/>
</dbReference>
<dbReference type="SMART" id="SM00382">
    <property type="entry name" value="AAA"/>
    <property type="match status" value="2"/>
</dbReference>
<dbReference type="RefSeq" id="WP_123666103.1">
    <property type="nucleotide sequence ID" value="NZ_RJKE01000001.1"/>
</dbReference>
<evidence type="ECO:0000259" key="4">
    <source>
        <dbReference type="PROSITE" id="PS50893"/>
    </source>
</evidence>
<keyword evidence="6" id="KW-1185">Reference proteome</keyword>
<dbReference type="CDD" id="cd03221">
    <property type="entry name" value="ABCF_EF-3"/>
    <property type="match status" value="2"/>
</dbReference>
<dbReference type="Proteomes" id="UP000272400">
    <property type="component" value="Unassembled WGS sequence"/>
</dbReference>
<proteinExistence type="predicted"/>
<evidence type="ECO:0000313" key="5">
    <source>
        <dbReference type="EMBL" id="ROO86728.1"/>
    </source>
</evidence>
<evidence type="ECO:0000313" key="6">
    <source>
        <dbReference type="Proteomes" id="UP000272400"/>
    </source>
</evidence>
<dbReference type="InterPro" id="IPR003593">
    <property type="entry name" value="AAA+_ATPase"/>
</dbReference>
<sequence length="539" mass="59760">MGHVEVAHVDYFLPDGRMLLNDVSFRVGEGSACALVGANGAGKTTLLRLVSGEIQPDGGSVTISGGLGVMPQFVGSVRDDRTVRDLLVSVAPPALRVAASAVDAAELALMERDDEAAQMAYAQALSDWGEVGGYDAEVTWDICTMAALHTPYEQAQWRAVRTLSGGEQKRLVLEALLRGADGVLLLDEPDNYLDVPGKLWLEERLRETRKTVLFVSHDRELLDRAAEKIISVDPGPAGSHVWVHGGRFGTYHEARAQRFARFEELRRRWDEQHAQLKKLVVDMRQYAKRSDEMASRYHAAQTRLRRFEEAGPPDAPPREQKITMRLRGGRTGIRAVTCANLELRGLMKPFDLEVFYGERVAVLGSNGSGKSHFLRLLAGDDVAHDGLWKLGARVVPGHFAQTHAHPELFGRTLVDILWADHAKARGAAMNVLRRYELDGEGDQPFEKLSGGQQARFQILLLEIGGATLLLLDEPTDNLDLASAEALQQALEAYEGTTLAVTHDRWFARSFDRYLVFGSDGKVRETSDPVWDERPVERER</sequence>
<name>A0A3N1D0Z2_9ACTN</name>
<dbReference type="OrthoDB" id="3207002at2"/>
<dbReference type="PANTHER" id="PTHR19211">
    <property type="entry name" value="ATP-BINDING TRANSPORT PROTEIN-RELATED"/>
    <property type="match status" value="1"/>
</dbReference>
<keyword evidence="1" id="KW-0677">Repeat</keyword>
<dbReference type="AlphaFoldDB" id="A0A3N1D0Z2"/>
<dbReference type="PROSITE" id="PS50893">
    <property type="entry name" value="ABC_TRANSPORTER_2"/>
    <property type="match status" value="2"/>
</dbReference>
<dbReference type="InterPro" id="IPR050611">
    <property type="entry name" value="ABCF"/>
</dbReference>
<accession>A0A3N1D0Z2</accession>
<feature type="domain" description="ABC transporter" evidence="4">
    <location>
        <begin position="4"/>
        <end position="259"/>
    </location>
</feature>
<feature type="domain" description="ABC transporter" evidence="4">
    <location>
        <begin position="331"/>
        <end position="539"/>
    </location>
</feature>
<evidence type="ECO:0000256" key="3">
    <source>
        <dbReference type="ARBA" id="ARBA00022840"/>
    </source>
</evidence>
<organism evidence="5 6">
    <name type="scientific">Actinocorallia herbida</name>
    <dbReference type="NCBI Taxonomy" id="58109"/>
    <lineage>
        <taxon>Bacteria</taxon>
        <taxon>Bacillati</taxon>
        <taxon>Actinomycetota</taxon>
        <taxon>Actinomycetes</taxon>
        <taxon>Streptosporangiales</taxon>
        <taxon>Thermomonosporaceae</taxon>
        <taxon>Actinocorallia</taxon>
    </lineage>
</organism>
<dbReference type="GO" id="GO:0016887">
    <property type="term" value="F:ATP hydrolysis activity"/>
    <property type="evidence" value="ECO:0007669"/>
    <property type="project" value="InterPro"/>
</dbReference>